<protein>
    <submittedName>
        <fullName evidence="1">Uncharacterized protein</fullName>
    </submittedName>
</protein>
<keyword evidence="2" id="KW-1185">Reference proteome</keyword>
<proteinExistence type="predicted"/>
<organism evidence="1 2">
    <name type="scientific">Actinoallomurus vinaceus</name>
    <dbReference type="NCBI Taxonomy" id="1080074"/>
    <lineage>
        <taxon>Bacteria</taxon>
        <taxon>Bacillati</taxon>
        <taxon>Actinomycetota</taxon>
        <taxon>Actinomycetes</taxon>
        <taxon>Streptosporangiales</taxon>
        <taxon>Thermomonosporaceae</taxon>
        <taxon>Actinoallomurus</taxon>
    </lineage>
</organism>
<name>A0ABP8UXI8_9ACTN</name>
<evidence type="ECO:0000313" key="2">
    <source>
        <dbReference type="Proteomes" id="UP001501442"/>
    </source>
</evidence>
<gene>
    <name evidence="1" type="ORF">GCM10023196_106850</name>
</gene>
<reference evidence="2" key="1">
    <citation type="journal article" date="2019" name="Int. J. Syst. Evol. Microbiol.">
        <title>The Global Catalogue of Microorganisms (GCM) 10K type strain sequencing project: providing services to taxonomists for standard genome sequencing and annotation.</title>
        <authorList>
            <consortium name="The Broad Institute Genomics Platform"/>
            <consortium name="The Broad Institute Genome Sequencing Center for Infectious Disease"/>
            <person name="Wu L."/>
            <person name="Ma J."/>
        </authorList>
    </citation>
    <scope>NUCLEOTIDE SEQUENCE [LARGE SCALE GENOMIC DNA]</scope>
    <source>
        <strain evidence="2">JCM 17939</strain>
    </source>
</reference>
<dbReference type="Proteomes" id="UP001501442">
    <property type="component" value="Unassembled WGS sequence"/>
</dbReference>
<accession>A0ABP8UXI8</accession>
<dbReference type="EMBL" id="BAABHK010000034">
    <property type="protein sequence ID" value="GAA4640615.1"/>
    <property type="molecule type" value="Genomic_DNA"/>
</dbReference>
<comment type="caution">
    <text evidence="1">The sequence shown here is derived from an EMBL/GenBank/DDBJ whole genome shotgun (WGS) entry which is preliminary data.</text>
</comment>
<sequence>MEALWHERQETRGAWVMDLPTKIAAFCRELGESRLLEIARQQQVEEVLRAAEEALRSGRIGPELEAGLDKLDQAVAQAEGQGLYPATLRVYQPLPGPVRQTGARWWTCPLVQCAGRGRVRPDQQAPMCAAAGRPLVAGPLPG</sequence>
<evidence type="ECO:0000313" key="1">
    <source>
        <dbReference type="EMBL" id="GAA4640615.1"/>
    </source>
</evidence>